<dbReference type="CTD" id="36340441"/>
<comment type="caution">
    <text evidence="2">The sequence shown here is derived from an EMBL/GenBank/DDBJ whole genome shotgun (WGS) entry which is preliminary data.</text>
</comment>
<keyword evidence="3" id="KW-1185">Reference proteome</keyword>
<dbReference type="RefSeq" id="XP_024351540.1">
    <property type="nucleotide sequence ID" value="XM_024493975.1"/>
</dbReference>
<reference evidence="2 3" key="1">
    <citation type="journal article" date="2013" name="Nat. Genet.">
        <title>The genome of the hydatid tapeworm Echinococcus granulosus.</title>
        <authorList>
            <person name="Zheng H."/>
            <person name="Zhang W."/>
            <person name="Zhang L."/>
            <person name="Zhang Z."/>
            <person name="Li J."/>
            <person name="Lu G."/>
            <person name="Zhu Y."/>
            <person name="Wang Y."/>
            <person name="Huang Y."/>
            <person name="Liu J."/>
            <person name="Kang H."/>
            <person name="Chen J."/>
            <person name="Wang L."/>
            <person name="Chen A."/>
            <person name="Yu S."/>
            <person name="Gao Z."/>
            <person name="Jin L."/>
            <person name="Gu W."/>
            <person name="Wang Z."/>
            <person name="Zhao L."/>
            <person name="Shi B."/>
            <person name="Wen H."/>
            <person name="Lin R."/>
            <person name="Jones M.K."/>
            <person name="Brejova B."/>
            <person name="Vinar T."/>
            <person name="Zhao G."/>
            <person name="McManus D.P."/>
            <person name="Chen Z."/>
            <person name="Zhou Y."/>
            <person name="Wang S."/>
        </authorList>
    </citation>
    <scope>NUCLEOTIDE SEQUENCE [LARGE SCALE GENOMIC DNA]</scope>
</reference>
<gene>
    <name evidence="2" type="ORF">EGR_04726</name>
</gene>
<dbReference type="AlphaFoldDB" id="W6V2X4"/>
<evidence type="ECO:0000313" key="3">
    <source>
        <dbReference type="Proteomes" id="UP000019149"/>
    </source>
</evidence>
<dbReference type="Proteomes" id="UP000019149">
    <property type="component" value="Unassembled WGS sequence"/>
</dbReference>
<name>W6V2X4_ECHGR</name>
<evidence type="ECO:0000313" key="2">
    <source>
        <dbReference type="EMBL" id="EUB60344.1"/>
    </source>
</evidence>
<evidence type="ECO:0000256" key="1">
    <source>
        <dbReference type="SAM" id="MobiDB-lite"/>
    </source>
</evidence>
<feature type="compositionally biased region" description="Polar residues" evidence="1">
    <location>
        <begin position="53"/>
        <end position="63"/>
    </location>
</feature>
<sequence length="115" mass="12050">MDGTGQELMIHGGCTVHEIACFECGGAGGDPNAGARTHFSPHAAAHSHPSPTEIINGTTSHTRTSSDDKQRLKLSACSSASVLVAGVICVQLTNQGRLQQSISKRPTNRLFPLLT</sequence>
<dbReference type="KEGG" id="egl:EGR_04726"/>
<feature type="region of interest" description="Disordered" evidence="1">
    <location>
        <begin position="35"/>
        <end position="67"/>
    </location>
</feature>
<accession>W6V2X4</accession>
<protein>
    <submittedName>
        <fullName evidence="2">Uncharacterized protein</fullName>
    </submittedName>
</protein>
<dbReference type="GeneID" id="36340441"/>
<organism evidence="2 3">
    <name type="scientific">Echinococcus granulosus</name>
    <name type="common">Hydatid tapeworm</name>
    <dbReference type="NCBI Taxonomy" id="6210"/>
    <lineage>
        <taxon>Eukaryota</taxon>
        <taxon>Metazoa</taxon>
        <taxon>Spiralia</taxon>
        <taxon>Lophotrochozoa</taxon>
        <taxon>Platyhelminthes</taxon>
        <taxon>Cestoda</taxon>
        <taxon>Eucestoda</taxon>
        <taxon>Cyclophyllidea</taxon>
        <taxon>Taeniidae</taxon>
        <taxon>Echinococcus</taxon>
        <taxon>Echinococcus granulosus group</taxon>
    </lineage>
</organism>
<dbReference type="EMBL" id="APAU02000031">
    <property type="protein sequence ID" value="EUB60344.1"/>
    <property type="molecule type" value="Genomic_DNA"/>
</dbReference>
<proteinExistence type="predicted"/>
<feature type="compositionally biased region" description="Low complexity" evidence="1">
    <location>
        <begin position="40"/>
        <end position="51"/>
    </location>
</feature>